<accession>A0A1H8SUT1</accession>
<dbReference type="Proteomes" id="UP000198775">
    <property type="component" value="Unassembled WGS sequence"/>
</dbReference>
<keyword evidence="1" id="KW-0812">Transmembrane</keyword>
<evidence type="ECO:0000313" key="3">
    <source>
        <dbReference type="Proteomes" id="UP000198775"/>
    </source>
</evidence>
<dbReference type="RefSeq" id="WP_170845462.1">
    <property type="nucleotide sequence ID" value="NZ_FOCX01000020.1"/>
</dbReference>
<name>A0A1H8SUT1_9EURY</name>
<gene>
    <name evidence="2" type="ORF">SAMN05216388_102040</name>
</gene>
<protein>
    <submittedName>
        <fullName evidence="2">Uncharacterized protein</fullName>
    </submittedName>
</protein>
<reference evidence="3" key="1">
    <citation type="submission" date="2016-10" db="EMBL/GenBank/DDBJ databases">
        <authorList>
            <person name="Varghese N."/>
            <person name="Submissions S."/>
        </authorList>
    </citation>
    <scope>NUCLEOTIDE SEQUENCE [LARGE SCALE GENOMIC DNA]</scope>
    <source>
        <strain evidence="3">IBRC-M 10043</strain>
    </source>
</reference>
<dbReference type="AlphaFoldDB" id="A0A1H8SUT1"/>
<keyword evidence="3" id="KW-1185">Reference proteome</keyword>
<sequence>MSVFAFVLSLSARDHLMGPLESVGIPFGLFSGFFLGLAVLSVFQFLFHLTGEDIADER</sequence>
<organism evidence="2 3">
    <name type="scientific">Halorientalis persicus</name>
    <dbReference type="NCBI Taxonomy" id="1367881"/>
    <lineage>
        <taxon>Archaea</taxon>
        <taxon>Methanobacteriati</taxon>
        <taxon>Methanobacteriota</taxon>
        <taxon>Stenosarchaea group</taxon>
        <taxon>Halobacteria</taxon>
        <taxon>Halobacteriales</taxon>
        <taxon>Haloarculaceae</taxon>
        <taxon>Halorientalis</taxon>
    </lineage>
</organism>
<keyword evidence="1" id="KW-1133">Transmembrane helix</keyword>
<proteinExistence type="predicted"/>
<keyword evidence="1" id="KW-0472">Membrane</keyword>
<feature type="transmembrane region" description="Helical" evidence="1">
    <location>
        <begin position="24"/>
        <end position="49"/>
    </location>
</feature>
<dbReference type="EMBL" id="FOCX01000020">
    <property type="protein sequence ID" value="SEO82246.1"/>
    <property type="molecule type" value="Genomic_DNA"/>
</dbReference>
<evidence type="ECO:0000313" key="2">
    <source>
        <dbReference type="EMBL" id="SEO82246.1"/>
    </source>
</evidence>
<evidence type="ECO:0000256" key="1">
    <source>
        <dbReference type="SAM" id="Phobius"/>
    </source>
</evidence>